<comment type="caution">
    <text evidence="2">The sequence shown here is derived from an EMBL/GenBank/DDBJ whole genome shotgun (WGS) entry which is preliminary data.</text>
</comment>
<evidence type="ECO:0000256" key="1">
    <source>
        <dbReference type="SAM" id="Phobius"/>
    </source>
</evidence>
<proteinExistence type="predicted"/>
<gene>
    <name evidence="2" type="ORF">GCM10017781_16730</name>
</gene>
<evidence type="ECO:0000313" key="2">
    <source>
        <dbReference type="EMBL" id="GHF40722.1"/>
    </source>
</evidence>
<reference evidence="3" key="1">
    <citation type="journal article" date="2019" name="Int. J. Syst. Evol. Microbiol.">
        <title>The Global Catalogue of Microorganisms (GCM) 10K type strain sequencing project: providing services to taxonomists for standard genome sequencing and annotation.</title>
        <authorList>
            <consortium name="The Broad Institute Genomics Platform"/>
            <consortium name="The Broad Institute Genome Sequencing Center for Infectious Disease"/>
            <person name="Wu L."/>
            <person name="Ma J."/>
        </authorList>
    </citation>
    <scope>NUCLEOTIDE SEQUENCE [LARGE SCALE GENOMIC DNA]</scope>
    <source>
        <strain evidence="3">CGMCC 1.18437</strain>
    </source>
</reference>
<feature type="transmembrane region" description="Helical" evidence="1">
    <location>
        <begin position="17"/>
        <end position="35"/>
    </location>
</feature>
<feature type="transmembrane region" description="Helical" evidence="1">
    <location>
        <begin position="41"/>
        <end position="60"/>
    </location>
</feature>
<keyword evidence="3" id="KW-1185">Reference proteome</keyword>
<keyword evidence="1" id="KW-1133">Transmembrane helix</keyword>
<accession>A0ABQ3JKV7</accession>
<protein>
    <submittedName>
        <fullName evidence="2">Uncharacterized protein</fullName>
    </submittedName>
</protein>
<dbReference type="EMBL" id="BNAJ01000003">
    <property type="protein sequence ID" value="GHF40722.1"/>
    <property type="molecule type" value="Genomic_DNA"/>
</dbReference>
<name>A0ABQ3JKV7_9DEIO</name>
<sequence length="87" mass="9403">MGGYAAPMFGRRVPPHIVFAFSALLAVVCAALALLAVRSHAWVWVAVGAVLAVWFAVDAVRSYGWAQNKKVLDAEKAARNAQNHSKR</sequence>
<dbReference type="Proteomes" id="UP000619376">
    <property type="component" value="Unassembled WGS sequence"/>
</dbReference>
<organism evidence="2 3">
    <name type="scientific">Deinococcus metalli</name>
    <dbReference type="NCBI Taxonomy" id="1141878"/>
    <lineage>
        <taxon>Bacteria</taxon>
        <taxon>Thermotogati</taxon>
        <taxon>Deinococcota</taxon>
        <taxon>Deinococci</taxon>
        <taxon>Deinococcales</taxon>
        <taxon>Deinococcaceae</taxon>
        <taxon>Deinococcus</taxon>
    </lineage>
</organism>
<keyword evidence="1" id="KW-0472">Membrane</keyword>
<evidence type="ECO:0000313" key="3">
    <source>
        <dbReference type="Proteomes" id="UP000619376"/>
    </source>
</evidence>
<keyword evidence="1" id="KW-0812">Transmembrane</keyword>